<evidence type="ECO:0000313" key="3">
    <source>
        <dbReference type="EMBL" id="MBM7851227.1"/>
    </source>
</evidence>
<reference evidence="3 4" key="2">
    <citation type="submission" date="2021-01" db="EMBL/GenBank/DDBJ databases">
        <title>Genomic Encyclopedia of Type Strains, Phase IV (KMG-IV): sequencing the most valuable type-strain genomes for metagenomic binning, comparative biology and taxonomic classification.</title>
        <authorList>
            <person name="Goeker M."/>
        </authorList>
    </citation>
    <scope>NUCLEOTIDE SEQUENCE [LARGE SCALE GENOMIC DNA]</scope>
    <source>
        <strain evidence="3 4">DSM 6130</strain>
    </source>
</reference>
<evidence type="ECO:0000313" key="2">
    <source>
        <dbReference type="EMBL" id="GLK54285.1"/>
    </source>
</evidence>
<comment type="caution">
    <text evidence="2">The sequence shown here is derived from an EMBL/GenBank/DDBJ whole genome shotgun (WGS) entry which is preliminary data.</text>
</comment>
<dbReference type="EMBL" id="BSFF01000001">
    <property type="protein sequence ID" value="GLK54285.1"/>
    <property type="molecule type" value="Genomic_DNA"/>
</dbReference>
<dbReference type="Pfam" id="PF12802">
    <property type="entry name" value="MarR_2"/>
    <property type="match status" value="1"/>
</dbReference>
<dbReference type="Proteomes" id="UP000758856">
    <property type="component" value="Unassembled WGS sequence"/>
</dbReference>
<name>A0A9W6IS86_9HYPH</name>
<sequence length="172" mass="18576">MTDAVVQTTEPFDLTAAETGNLFESVIDIALAIKAIATHLSEMEALKAHGLTFEDYCVLNAIAAAPGRKAAAIAREVGQSRQRFQQISDDFRARGLIQKASSEETPRAKLLTLTETGRAAIEAVAAQGAALDVHLDPRELRHVAIARRALVRLDRSFAEGLGLRTKKDKKAS</sequence>
<reference evidence="2" key="3">
    <citation type="submission" date="2023-01" db="EMBL/GenBank/DDBJ databases">
        <authorList>
            <person name="Sun Q."/>
            <person name="Evtushenko L."/>
        </authorList>
    </citation>
    <scope>NUCLEOTIDE SEQUENCE</scope>
    <source>
        <strain evidence="2">VKM B-1606</strain>
    </source>
</reference>
<accession>A0A9W6IS86</accession>
<feature type="domain" description="HTH marR-type" evidence="1">
    <location>
        <begin position="19"/>
        <end position="155"/>
    </location>
</feature>
<dbReference type="Gene3D" id="1.10.10.10">
    <property type="entry name" value="Winged helix-like DNA-binding domain superfamily/Winged helix DNA-binding domain"/>
    <property type="match status" value="1"/>
</dbReference>
<dbReference type="Proteomes" id="UP001143400">
    <property type="component" value="Unassembled WGS sequence"/>
</dbReference>
<evidence type="ECO:0000259" key="1">
    <source>
        <dbReference type="PROSITE" id="PS50995"/>
    </source>
</evidence>
<dbReference type="GO" id="GO:0003700">
    <property type="term" value="F:DNA-binding transcription factor activity"/>
    <property type="evidence" value="ECO:0007669"/>
    <property type="project" value="InterPro"/>
</dbReference>
<keyword evidence="4" id="KW-1185">Reference proteome</keyword>
<dbReference type="GO" id="GO:0006950">
    <property type="term" value="P:response to stress"/>
    <property type="evidence" value="ECO:0007669"/>
    <property type="project" value="TreeGrafter"/>
</dbReference>
<proteinExistence type="predicted"/>
<dbReference type="InterPro" id="IPR036388">
    <property type="entry name" value="WH-like_DNA-bd_sf"/>
</dbReference>
<dbReference type="RefSeq" id="WP_204949631.1">
    <property type="nucleotide sequence ID" value="NZ_BSFF01000001.1"/>
</dbReference>
<dbReference type="PANTHER" id="PTHR33164:SF43">
    <property type="entry name" value="HTH-TYPE TRANSCRIPTIONAL REPRESSOR YETL"/>
    <property type="match status" value="1"/>
</dbReference>
<dbReference type="InterPro" id="IPR000835">
    <property type="entry name" value="HTH_MarR-typ"/>
</dbReference>
<reference evidence="2" key="1">
    <citation type="journal article" date="2014" name="Int. J. Syst. Evol. Microbiol.">
        <title>Complete genome sequence of Corynebacterium casei LMG S-19264T (=DSM 44701T), isolated from a smear-ripened cheese.</title>
        <authorList>
            <consortium name="US DOE Joint Genome Institute (JGI-PGF)"/>
            <person name="Walter F."/>
            <person name="Albersmeier A."/>
            <person name="Kalinowski J."/>
            <person name="Ruckert C."/>
        </authorList>
    </citation>
    <scope>NUCLEOTIDE SEQUENCE</scope>
    <source>
        <strain evidence="2">VKM B-1606</strain>
    </source>
</reference>
<dbReference type="PROSITE" id="PS50995">
    <property type="entry name" value="HTH_MARR_2"/>
    <property type="match status" value="1"/>
</dbReference>
<dbReference type="AlphaFoldDB" id="A0A9W6IS86"/>
<protein>
    <submittedName>
        <fullName evidence="3">DNA-binding MarR family transcriptional regulator</fullName>
    </submittedName>
</protein>
<organism evidence="2 5">
    <name type="scientific">Methylopila capsulata</name>
    <dbReference type="NCBI Taxonomy" id="61654"/>
    <lineage>
        <taxon>Bacteria</taxon>
        <taxon>Pseudomonadati</taxon>
        <taxon>Pseudomonadota</taxon>
        <taxon>Alphaproteobacteria</taxon>
        <taxon>Hyphomicrobiales</taxon>
        <taxon>Methylopilaceae</taxon>
        <taxon>Methylopila</taxon>
    </lineage>
</organism>
<gene>
    <name evidence="2" type="ORF">GCM10008170_03040</name>
    <name evidence="3" type="ORF">JOD31_001452</name>
</gene>
<dbReference type="InterPro" id="IPR039422">
    <property type="entry name" value="MarR/SlyA-like"/>
</dbReference>
<dbReference type="InterPro" id="IPR036390">
    <property type="entry name" value="WH_DNA-bd_sf"/>
</dbReference>
<dbReference type="SUPFAM" id="SSF46785">
    <property type="entry name" value="Winged helix' DNA-binding domain"/>
    <property type="match status" value="1"/>
</dbReference>
<dbReference type="GO" id="GO:0003677">
    <property type="term" value="F:DNA binding"/>
    <property type="evidence" value="ECO:0007669"/>
    <property type="project" value="UniProtKB-KW"/>
</dbReference>
<keyword evidence="3" id="KW-0238">DNA-binding</keyword>
<dbReference type="EMBL" id="JAFBCY010000002">
    <property type="protein sequence ID" value="MBM7851227.1"/>
    <property type="molecule type" value="Genomic_DNA"/>
</dbReference>
<dbReference type="PANTHER" id="PTHR33164">
    <property type="entry name" value="TRANSCRIPTIONAL REGULATOR, MARR FAMILY"/>
    <property type="match status" value="1"/>
</dbReference>
<dbReference type="SMART" id="SM00347">
    <property type="entry name" value="HTH_MARR"/>
    <property type="match status" value="1"/>
</dbReference>
<evidence type="ECO:0000313" key="4">
    <source>
        <dbReference type="Proteomes" id="UP000758856"/>
    </source>
</evidence>
<evidence type="ECO:0000313" key="5">
    <source>
        <dbReference type="Proteomes" id="UP001143400"/>
    </source>
</evidence>